<gene>
    <name evidence="1" type="ORF">MEG1DRAFT_02145</name>
</gene>
<dbReference type="RefSeq" id="WP_036838993.1">
    <property type="nucleotide sequence ID" value="NZ_CAWLUD010000034.1"/>
</dbReference>
<dbReference type="InterPro" id="IPR013785">
    <property type="entry name" value="Aldolase_TIM"/>
</dbReference>
<dbReference type="EMBL" id="JGVH01000034">
    <property type="protein sequence ID" value="KER03196.1"/>
    <property type="molecule type" value="Genomic_DNA"/>
</dbReference>
<accession>A0A081RWZ3</accession>
<sequence>MNTIELKIRVLCSGLKYDKNVIYEYSKRNFIPKRRAYGTSDSSKLETTHSVPQEVILEDGTIIACNYNEDSDYDLIYKNGDFYIKAENILFKVIFPIKPDIYGIELSDGSRVEEYVTVYGDTTLGFFSPGHCYYFNDGRQCKFCSLGEARNSLSDHKKSIRPSKVIEVMNIIEANNINRYKRVLINGGTTRNYDIGFEMHKQLLISLKPFCKKNNLNSHLISMPPRNLNKIKGISEFVDSWAISLEIFNPKLFDQICPGKSQDYGRNNLLEAYLAAVSELGEGNVYVGFVAGLEPLNDLVQGMEFFSKNGIVPAVAVFHPDHGSEYQNHPRPIFEDIYKTYVEMHKLYQKYGFKPFIIGSGRNSLDTEAYYGEKRND</sequence>
<dbReference type="Gene3D" id="3.20.20.70">
    <property type="entry name" value="Aldolase class I"/>
    <property type="match status" value="1"/>
</dbReference>
<dbReference type="Proteomes" id="UP000028002">
    <property type="component" value="Unassembled WGS sequence"/>
</dbReference>
<dbReference type="AlphaFoldDB" id="A0A081RWZ3"/>
<proteinExistence type="predicted"/>
<dbReference type="NCBIfam" id="NF045502">
    <property type="entry name" value="variant_rSAM"/>
    <property type="match status" value="1"/>
</dbReference>
<reference evidence="1 2" key="1">
    <citation type="submission" date="2014-03" db="EMBL/GenBank/DDBJ databases">
        <title>Draft Genome of Photorhabdus temperata Meg1.</title>
        <authorList>
            <person name="Hurst S.G.IV."/>
            <person name="Morris K."/>
            <person name="Thomas K."/>
            <person name="Tisa L.S."/>
        </authorList>
    </citation>
    <scope>NUCLEOTIDE SEQUENCE [LARGE SCALE GENOMIC DNA]</scope>
    <source>
        <strain evidence="1 2">Meg1</strain>
    </source>
</reference>
<dbReference type="InterPro" id="IPR058240">
    <property type="entry name" value="rSAM_sf"/>
</dbReference>
<evidence type="ECO:0000313" key="2">
    <source>
        <dbReference type="Proteomes" id="UP000028002"/>
    </source>
</evidence>
<dbReference type="PATRIC" id="fig|1393735.3.peg.2196"/>
<comment type="caution">
    <text evidence="1">The sequence shown here is derived from an EMBL/GenBank/DDBJ whole genome shotgun (WGS) entry which is preliminary data.</text>
</comment>
<dbReference type="SUPFAM" id="SSF102114">
    <property type="entry name" value="Radical SAM enzymes"/>
    <property type="match status" value="1"/>
</dbReference>
<evidence type="ECO:0000313" key="1">
    <source>
        <dbReference type="EMBL" id="KER03196.1"/>
    </source>
</evidence>
<name>A0A081RWZ3_PHOTE</name>
<protein>
    <submittedName>
        <fullName evidence="1">Uncharacterized protein</fullName>
    </submittedName>
</protein>
<organism evidence="1 2">
    <name type="scientific">Photorhabdus temperata subsp. temperata Meg1</name>
    <dbReference type="NCBI Taxonomy" id="1393735"/>
    <lineage>
        <taxon>Bacteria</taxon>
        <taxon>Pseudomonadati</taxon>
        <taxon>Pseudomonadota</taxon>
        <taxon>Gammaproteobacteria</taxon>
        <taxon>Enterobacterales</taxon>
        <taxon>Morganellaceae</taxon>
        <taxon>Photorhabdus</taxon>
    </lineage>
</organism>